<dbReference type="AlphaFoldDB" id="A0A6G6GK80"/>
<organism evidence="2 3">
    <name type="scientific">Rasiella rasia</name>
    <dbReference type="NCBI Taxonomy" id="2744027"/>
    <lineage>
        <taxon>Bacteria</taxon>
        <taxon>Pseudomonadati</taxon>
        <taxon>Bacteroidota</taxon>
        <taxon>Flavobacteriia</taxon>
        <taxon>Flavobacteriales</taxon>
        <taxon>Flavobacteriaceae</taxon>
        <taxon>Rasiella</taxon>
    </lineage>
</organism>
<gene>
    <name evidence="2" type="ORF">G5B37_05235</name>
</gene>
<keyword evidence="1" id="KW-0732">Signal</keyword>
<feature type="signal peptide" evidence="1">
    <location>
        <begin position="1"/>
        <end position="20"/>
    </location>
</feature>
<evidence type="ECO:0000313" key="2">
    <source>
        <dbReference type="EMBL" id="QIE58985.1"/>
    </source>
</evidence>
<sequence length="228" mass="26303">MKRVLVLVVCFACFSFMCGNQNTPTRDYFEGQVVYDITYTPYSDSYPIERLKELIGSKMVLTFKNGNYKKEYYAPNGELVQERFVQLKHDKSYFRTKDSDTVYWVDITINDTKTTFTVLKDTVVMNHPCRIITTKSTVSGEGFEGKPIEVKGVTTYAQDLPVNPKWYNNFYEGNFNEISKEGKGIAIVTVNKGMFWEQTLSMTSVTHRKVKNKEIKIKNLKSAPLKQL</sequence>
<evidence type="ECO:0000256" key="1">
    <source>
        <dbReference type="SAM" id="SignalP"/>
    </source>
</evidence>
<dbReference type="RefSeq" id="WP_164679016.1">
    <property type="nucleotide sequence ID" value="NZ_CP049057.1"/>
</dbReference>
<dbReference type="Proteomes" id="UP000505306">
    <property type="component" value="Chromosome"/>
</dbReference>
<evidence type="ECO:0000313" key="3">
    <source>
        <dbReference type="Proteomes" id="UP000505306"/>
    </source>
</evidence>
<reference evidence="2 3" key="1">
    <citation type="submission" date="2020-02" db="EMBL/GenBank/DDBJ databases">
        <title>Complete genome sequence of Flavobacteriaceae bacterium.</title>
        <authorList>
            <person name="Kim S.-J."/>
            <person name="Kim Y.-S."/>
            <person name="Kim K.-H."/>
        </authorList>
    </citation>
    <scope>NUCLEOTIDE SEQUENCE [LARGE SCALE GENOMIC DNA]</scope>
    <source>
        <strain evidence="2 3">RR4-40</strain>
    </source>
</reference>
<accession>A0A6G6GK80</accession>
<feature type="chain" id="PRO_5026071255" evidence="1">
    <location>
        <begin position="21"/>
        <end position="228"/>
    </location>
</feature>
<dbReference type="KEGG" id="mgel:G5B37_05235"/>
<proteinExistence type="predicted"/>
<protein>
    <submittedName>
        <fullName evidence="2">Uncharacterized protein</fullName>
    </submittedName>
</protein>
<keyword evidence="3" id="KW-1185">Reference proteome</keyword>
<name>A0A6G6GK80_9FLAO</name>
<dbReference type="EMBL" id="CP049057">
    <property type="protein sequence ID" value="QIE58985.1"/>
    <property type="molecule type" value="Genomic_DNA"/>
</dbReference>